<dbReference type="GO" id="GO:0004725">
    <property type="term" value="F:protein tyrosine phosphatase activity"/>
    <property type="evidence" value="ECO:0007669"/>
    <property type="project" value="UniProtKB-EC"/>
</dbReference>
<dbReference type="InterPro" id="IPR029021">
    <property type="entry name" value="Prot-tyrosine_phosphatase-like"/>
</dbReference>
<dbReference type="PROSITE" id="PS50056">
    <property type="entry name" value="TYR_PHOSPHATASE_2"/>
    <property type="match status" value="1"/>
</dbReference>
<protein>
    <recommendedName>
        <fullName evidence="2">protein-tyrosine-phosphatase</fullName>
        <ecNumber evidence="2">3.1.3.48</ecNumber>
    </recommendedName>
</protein>
<evidence type="ECO:0000259" key="7">
    <source>
        <dbReference type="PROSITE" id="PS50056"/>
    </source>
</evidence>
<evidence type="ECO:0000259" key="6">
    <source>
        <dbReference type="PROSITE" id="PS50055"/>
    </source>
</evidence>
<proteinExistence type="inferred from homology"/>
<evidence type="ECO:0000256" key="2">
    <source>
        <dbReference type="ARBA" id="ARBA00013064"/>
    </source>
</evidence>
<dbReference type="InterPro" id="IPR000387">
    <property type="entry name" value="Tyr_Pase_dom"/>
</dbReference>
<comment type="similarity">
    <text evidence="1">Belongs to the protein-tyrosine phosphatase family.</text>
</comment>
<dbReference type="PROSITE" id="PS50055">
    <property type="entry name" value="TYR_PHOSPHATASE_PTP"/>
    <property type="match status" value="1"/>
</dbReference>
<dbReference type="Pfam" id="PF00102">
    <property type="entry name" value="Y_phosphatase"/>
    <property type="match status" value="1"/>
</dbReference>
<dbReference type="AlphaFoldDB" id="A0A6P8YPM0"/>
<feature type="domain" description="Tyrosine specific protein phosphatases" evidence="7">
    <location>
        <begin position="485"/>
        <end position="559"/>
    </location>
</feature>
<dbReference type="OrthoDB" id="5854685at2759"/>
<feature type="transmembrane region" description="Helical" evidence="5">
    <location>
        <begin position="221"/>
        <end position="241"/>
    </location>
</feature>
<dbReference type="PRINTS" id="PR00700">
    <property type="entry name" value="PRTYPHPHTASE"/>
</dbReference>
<evidence type="ECO:0000256" key="1">
    <source>
        <dbReference type="ARBA" id="ARBA00009580"/>
    </source>
</evidence>
<dbReference type="CDD" id="cd00047">
    <property type="entry name" value="PTPc"/>
    <property type="match status" value="1"/>
</dbReference>
<evidence type="ECO:0000256" key="4">
    <source>
        <dbReference type="ARBA" id="ARBA00022912"/>
    </source>
</evidence>
<dbReference type="PANTHER" id="PTHR19134">
    <property type="entry name" value="RECEPTOR-TYPE TYROSINE-PROTEIN PHOSPHATASE"/>
    <property type="match status" value="1"/>
</dbReference>
<dbReference type="SMART" id="SM00404">
    <property type="entry name" value="PTPc_motif"/>
    <property type="match status" value="1"/>
</dbReference>
<evidence type="ECO:0000256" key="5">
    <source>
        <dbReference type="SAM" id="Phobius"/>
    </source>
</evidence>
<dbReference type="GO" id="GO:0008045">
    <property type="term" value="P:motor neuron axon guidance"/>
    <property type="evidence" value="ECO:0007669"/>
    <property type="project" value="TreeGrafter"/>
</dbReference>
<dbReference type="InterPro" id="IPR003595">
    <property type="entry name" value="Tyr_Pase_cat"/>
</dbReference>
<organism evidence="9">
    <name type="scientific">Thrips palmi</name>
    <name type="common">Melon thrips</name>
    <dbReference type="NCBI Taxonomy" id="161013"/>
    <lineage>
        <taxon>Eukaryota</taxon>
        <taxon>Metazoa</taxon>
        <taxon>Ecdysozoa</taxon>
        <taxon>Arthropoda</taxon>
        <taxon>Hexapoda</taxon>
        <taxon>Insecta</taxon>
        <taxon>Pterygota</taxon>
        <taxon>Neoptera</taxon>
        <taxon>Paraneoptera</taxon>
        <taxon>Thysanoptera</taxon>
        <taxon>Terebrantia</taxon>
        <taxon>Thripoidea</taxon>
        <taxon>Thripidae</taxon>
        <taxon>Thrips</taxon>
    </lineage>
</organism>
<sequence>MCQDGCFKIPINDTRFDWCSARNTTLEVTVTVTNKAQKSTASSISYMAPSLDLNATDSGVSASCVPGGFGQVAVTFSSTLFRWSWKRPDFYRIVVMEGQSDLSRTCNVRELPLDRTMIKGVVTTLERPFLATDARWNPFKGTNSTEVTFIIGGSDNVCNSTDSSTYAALFCNRALTPGKVYTVFVQAVIAVPHMIVTAPLVAVTVRFDGLADEDKENILRYITFLAVPVGIVNFILFVKFLRQCHRYKCRRPERRPNARRSVVHSPDAPLEHISHNDRAWVGVPEPVTERQFRQLCEDMPQDIMCPQLLRQFEALCALSSQVAASTPSRVGNLPTNACKNRYANIIPFDKNRVLLLSYAPNDNVSNYINASHIVGFSGWPEYIAAQGPKDNTVKDFWVMAYEQNVRTVVMLTNLVENGKVKCHQYYPELGDRFTWGDLSVACCVQNDLLFYTLRTIVMTKGSEERLVNHLHFREWPDFGCPASPKHVLQFCITLRRQAVLFPGMIVVHCSAGVGRTGTLIALDILLQCLKAKKKIDVFGVVLKLREQRPCMVQCQEQYCFLMKCLRVALDDPIIRKYKPPAKGSKGSKKAAELQTVALQVFQKSFQCKK</sequence>
<feature type="domain" description="Tyrosine-protein phosphatase" evidence="6">
    <location>
        <begin position="308"/>
        <end position="568"/>
    </location>
</feature>
<dbReference type="SUPFAM" id="SSF52799">
    <property type="entry name" value="(Phosphotyrosine protein) phosphatases II"/>
    <property type="match status" value="1"/>
</dbReference>
<dbReference type="EC" id="3.1.3.48" evidence="2"/>
<gene>
    <name evidence="9" type="primary">LOC117643844</name>
</gene>
<evidence type="ECO:0000313" key="8">
    <source>
        <dbReference type="Proteomes" id="UP000515158"/>
    </source>
</evidence>
<keyword evidence="5" id="KW-0472">Membrane</keyword>
<evidence type="ECO:0000313" key="9">
    <source>
        <dbReference type="RefSeq" id="XP_034238851.1"/>
    </source>
</evidence>
<dbReference type="InParanoid" id="A0A6P8YPM0"/>
<dbReference type="InterPro" id="IPR016130">
    <property type="entry name" value="Tyr_Pase_AS"/>
</dbReference>
<dbReference type="InterPro" id="IPR050348">
    <property type="entry name" value="Protein-Tyr_Phosphatase"/>
</dbReference>
<dbReference type="Proteomes" id="UP000515158">
    <property type="component" value="Unplaced"/>
</dbReference>
<keyword evidence="8" id="KW-1185">Reference proteome</keyword>
<accession>A0A6P8YPM0</accession>
<dbReference type="PANTHER" id="PTHR19134:SF562">
    <property type="entry name" value="PROTEIN-TYROSINE-PHOSPHATASE"/>
    <property type="match status" value="1"/>
</dbReference>
<feature type="transmembrane region" description="Helical" evidence="5">
    <location>
        <begin position="180"/>
        <end position="201"/>
    </location>
</feature>
<dbReference type="InterPro" id="IPR000242">
    <property type="entry name" value="PTP_cat"/>
</dbReference>
<keyword evidence="3" id="KW-0378">Hydrolase</keyword>
<dbReference type="RefSeq" id="XP_034238851.1">
    <property type="nucleotide sequence ID" value="XM_034382960.1"/>
</dbReference>
<dbReference type="KEGG" id="tpal:117643844"/>
<evidence type="ECO:0000256" key="3">
    <source>
        <dbReference type="ARBA" id="ARBA00022801"/>
    </source>
</evidence>
<keyword evidence="5" id="KW-0812">Transmembrane</keyword>
<dbReference type="SMART" id="SM00194">
    <property type="entry name" value="PTPc"/>
    <property type="match status" value="1"/>
</dbReference>
<dbReference type="GeneID" id="117643844"/>
<dbReference type="Gene3D" id="3.90.190.10">
    <property type="entry name" value="Protein tyrosine phosphatase superfamily"/>
    <property type="match status" value="1"/>
</dbReference>
<keyword evidence="5" id="KW-1133">Transmembrane helix</keyword>
<reference evidence="9" key="1">
    <citation type="submission" date="2025-08" db="UniProtKB">
        <authorList>
            <consortium name="RefSeq"/>
        </authorList>
    </citation>
    <scope>IDENTIFICATION</scope>
    <source>
        <tissue evidence="9">Total insect</tissue>
    </source>
</reference>
<keyword evidence="4" id="KW-0904">Protein phosphatase</keyword>
<name>A0A6P8YPM0_THRPL</name>
<dbReference type="PROSITE" id="PS00383">
    <property type="entry name" value="TYR_PHOSPHATASE_1"/>
    <property type="match status" value="1"/>
</dbReference>